<dbReference type="KEGG" id="vg:15009979"/>
<dbReference type="Proteomes" id="UP000203074">
    <property type="component" value="Segment"/>
</dbReference>
<evidence type="ECO:0000313" key="6">
    <source>
        <dbReference type="EMBL" id="AGO47165.1"/>
    </source>
</evidence>
<dbReference type="GO" id="GO:0004176">
    <property type="term" value="F:ATP-dependent peptidase activity"/>
    <property type="evidence" value="ECO:0007669"/>
    <property type="project" value="TreeGrafter"/>
</dbReference>
<keyword evidence="3" id="KW-0812">Transmembrane</keyword>
<dbReference type="GO" id="GO:0006515">
    <property type="term" value="P:protein quality control for misfolded or incompletely synthesized proteins"/>
    <property type="evidence" value="ECO:0007669"/>
    <property type="project" value="TreeGrafter"/>
</dbReference>
<evidence type="ECO:0000313" key="5">
    <source>
        <dbReference type="EMBL" id="AGH56779.1"/>
    </source>
</evidence>
<evidence type="ECO:0000313" key="7">
    <source>
        <dbReference type="Proteomes" id="UP000014729"/>
    </source>
</evidence>
<dbReference type="GO" id="GO:0004427">
    <property type="term" value="F:inorganic diphosphate phosphatase activity"/>
    <property type="evidence" value="ECO:0007669"/>
    <property type="project" value="InterPro"/>
</dbReference>
<dbReference type="InterPro" id="IPR041595">
    <property type="entry name" value="Inorganic_Pase"/>
</dbReference>
<dbReference type="GeneID" id="15009979"/>
<sequence>MNLNDKKQKADNQTNQDPTDNQKLAGNYKKGKITINGISISIENPKDSIRSGYDSDGKYWESSMKYSYGYINGTIGKDGDPLDVFLSDNLDSNLDIFVIDQVDQKTRSFDEHKIMIGFENEEKAKQAYLDCYEKDWKGFGDISKFSLSKFKSWIKNKDWIKYPASKMSLSNKVDYKNVGDRSKIIKMFGEVLEGETLSKLKTQAGDPDSYDELIIEIASQGGSVSEGLEIMVWLDSLSRSGKYIVTVVVANAYSIASLIMLVADLRLISKHGKVMVHNPMLPELQYANANQLEIHVASLRELEAMMYELYQIFTNLSKENIKLLMDNETYLSPQDCVDQGFADMVVDVKPKPFEMALQIKNEINMSNTLNVLKRVIGMVNQSAFINQVYYDQIGEEIEIFQQDPATYKVGDRTSLEKSGEDGIKLSDGSILTIEDFKITDINRSITEDEKEEATTFNEGSAPKAEEEIPNQEPKVEEVIEEKSKDAMPSKVIETTESTISTKETVAAKISRINKWEDEVEQDTFEIGTKVTYIPTELDPGIGSIGAGEWELEDGRKILTDSDGVIQFIKPKPETDINNVEVEEEQMKVDEEMKVDEKMKADDSLEMIEKEKYDAVVSKLDELQNKFIQLEEKTEAKFSQIQKFEDSAAETIELLANSTSTNFRPESRAIAKVDENVGKSIFQRSRKQVGL</sequence>
<feature type="region of interest" description="Disordered" evidence="2">
    <location>
        <begin position="1"/>
        <end position="26"/>
    </location>
</feature>
<keyword evidence="8" id="KW-1185">Reference proteome</keyword>
<keyword evidence="3" id="KW-1133">Transmembrane helix</keyword>
<dbReference type="EMBL" id="HQ634192">
    <property type="protein sequence ID" value="AGH56779.1"/>
    <property type="molecule type" value="Genomic_DNA"/>
</dbReference>
<proteinExistence type="predicted"/>
<feature type="compositionally biased region" description="Basic and acidic residues" evidence="2">
    <location>
        <begin position="1"/>
        <end position="10"/>
    </location>
</feature>
<dbReference type="GO" id="GO:0051117">
    <property type="term" value="F:ATPase binding"/>
    <property type="evidence" value="ECO:0007669"/>
    <property type="project" value="TreeGrafter"/>
</dbReference>
<gene>
    <name evidence="5" type="ORF">CGPG_00081</name>
    <name evidence="6" type="ORF">PhiST_gp026</name>
</gene>
<dbReference type="InterPro" id="IPR036649">
    <property type="entry name" value="Pyrophosphatase_sf"/>
</dbReference>
<feature type="coiled-coil region" evidence="1">
    <location>
        <begin position="612"/>
        <end position="639"/>
    </location>
</feature>
<name>M4T1U6_9CAUD</name>
<dbReference type="GO" id="GO:0004252">
    <property type="term" value="F:serine-type endopeptidase activity"/>
    <property type="evidence" value="ECO:0007669"/>
    <property type="project" value="TreeGrafter"/>
</dbReference>
<dbReference type="OrthoDB" id="21919at10239"/>
<dbReference type="PANTHER" id="PTHR10381:SF11">
    <property type="entry name" value="ATP-DEPENDENT CLP PROTEASE PROTEOLYTIC SUBUNIT, MITOCHONDRIAL"/>
    <property type="match status" value="1"/>
</dbReference>
<dbReference type="SUPFAM" id="SSF52096">
    <property type="entry name" value="ClpP/crotonase"/>
    <property type="match status" value="1"/>
</dbReference>
<feature type="domain" description="Inorganic pyrophosphatase" evidence="4">
    <location>
        <begin position="21"/>
        <end position="155"/>
    </location>
</feature>
<accession>M4T1U6</accession>
<evidence type="ECO:0000259" key="4">
    <source>
        <dbReference type="Pfam" id="PF18823"/>
    </source>
</evidence>
<keyword evidence="3" id="KW-0472">Membrane</keyword>
<dbReference type="EMBL" id="KC821604">
    <property type="protein sequence ID" value="AGO47165.1"/>
    <property type="molecule type" value="Genomic_DNA"/>
</dbReference>
<protein>
    <submittedName>
        <fullName evidence="6">Putative tail protein</fullName>
    </submittedName>
</protein>
<dbReference type="SUPFAM" id="SSF50324">
    <property type="entry name" value="Inorganic pyrophosphatase"/>
    <property type="match status" value="1"/>
</dbReference>
<feature type="compositionally biased region" description="Polar residues" evidence="2">
    <location>
        <begin position="11"/>
        <end position="24"/>
    </location>
</feature>
<dbReference type="PROSITE" id="PS00387">
    <property type="entry name" value="PPASE"/>
    <property type="match status" value="1"/>
</dbReference>
<dbReference type="GO" id="GO:0000287">
    <property type="term" value="F:magnesium ion binding"/>
    <property type="evidence" value="ECO:0007669"/>
    <property type="project" value="InterPro"/>
</dbReference>
<dbReference type="GO" id="GO:0009368">
    <property type="term" value="C:endopeptidase Clp complex"/>
    <property type="evidence" value="ECO:0007669"/>
    <property type="project" value="TreeGrafter"/>
</dbReference>
<dbReference type="InterPro" id="IPR023562">
    <property type="entry name" value="ClpP/TepA"/>
</dbReference>
<dbReference type="PANTHER" id="PTHR10381">
    <property type="entry name" value="ATP-DEPENDENT CLP PROTEASE PROTEOLYTIC SUBUNIT"/>
    <property type="match status" value="1"/>
</dbReference>
<feature type="transmembrane region" description="Helical" evidence="3">
    <location>
        <begin position="243"/>
        <end position="263"/>
    </location>
</feature>
<reference evidence="5 8" key="1">
    <citation type="submission" date="2010-11" db="EMBL/GenBank/DDBJ databases">
        <title>The Genome Sequence of Cellulophaga phage phiST.</title>
        <authorList>
            <consortium name="The Broad Institute Genome Sequencing Platform"/>
            <person name="Henn M.R."/>
            <person name="Reimann L."/>
            <person name="Holmfelt K."/>
            <person name="Levin J."/>
            <person name="Malboeuf C."/>
            <person name="Casali M."/>
            <person name="Russ C."/>
            <person name="Lennon N."/>
            <person name="Chapman S.B."/>
            <person name="Erlich R."/>
            <person name="Young S.K."/>
            <person name="Yandava C."/>
            <person name="Zeng Q."/>
            <person name="Alvarado L."/>
            <person name="Anderson S."/>
            <person name="Berlin A."/>
            <person name="Chen Z."/>
            <person name="Freedman E."/>
            <person name="Gellesch M."/>
            <person name="Goldberg J."/>
            <person name="Green L."/>
            <person name="Griggs A."/>
            <person name="Gujja S."/>
            <person name="Heilman E.R."/>
            <person name="Heiman D."/>
            <person name="Hollinger A."/>
            <person name="Howarth C."/>
            <person name="Larson L."/>
            <person name="Mehta T."/>
            <person name="Pearson M."/>
            <person name="Roberts A."/>
            <person name="Ryan E."/>
            <person name="Saif S."/>
            <person name="Shea T."/>
            <person name="Shenoy N."/>
            <person name="Sisk P."/>
            <person name="Stolte C."/>
            <person name="Sykes S."/>
            <person name="White J."/>
            <person name="Haas B."/>
            <person name="Nusbaum C."/>
            <person name="Birren B."/>
        </authorList>
    </citation>
    <scope>NUCLEOTIDE SEQUENCE [LARGE SCALE GENOMIC DNA]</scope>
    <source>
        <strain evidence="5">PhiST</strain>
        <strain evidence="8">phiST</strain>
    </source>
</reference>
<feature type="region of interest" description="Disordered" evidence="2">
    <location>
        <begin position="447"/>
        <end position="474"/>
    </location>
</feature>
<evidence type="ECO:0000313" key="8">
    <source>
        <dbReference type="Proteomes" id="UP000203074"/>
    </source>
</evidence>
<evidence type="ECO:0000256" key="2">
    <source>
        <dbReference type="SAM" id="MobiDB-lite"/>
    </source>
</evidence>
<dbReference type="InterPro" id="IPR029045">
    <property type="entry name" value="ClpP/crotonase-like_dom_sf"/>
</dbReference>
<keyword evidence="1" id="KW-0175">Coiled coil</keyword>
<evidence type="ECO:0000256" key="3">
    <source>
        <dbReference type="SAM" id="Phobius"/>
    </source>
</evidence>
<dbReference type="GO" id="GO:0006796">
    <property type="term" value="P:phosphate-containing compound metabolic process"/>
    <property type="evidence" value="ECO:0007669"/>
    <property type="project" value="InterPro"/>
</dbReference>
<dbReference type="RefSeq" id="YP_007673462.1">
    <property type="nucleotide sequence ID" value="NC_020842.1"/>
</dbReference>
<dbReference type="Pfam" id="PF00574">
    <property type="entry name" value="CLP_protease"/>
    <property type="match status" value="1"/>
</dbReference>
<dbReference type="Pfam" id="PF18823">
    <property type="entry name" value="InPase"/>
    <property type="match status" value="1"/>
</dbReference>
<reference evidence="7" key="3">
    <citation type="submission" date="2013-03" db="EMBL/GenBank/DDBJ databases">
        <title>The Cellulophaga phages: a novel, diverse, and globally ubiquitous model system.</title>
        <authorList>
            <person name="Holmfeldt K."/>
            <person name="Solonenko N."/>
            <person name="Shah M."/>
            <person name="Corrier K."/>
            <person name="Riemann L."/>
            <person name="VerBerkmoes N.C."/>
            <person name="Sullivan M.B."/>
        </authorList>
    </citation>
    <scope>NUCLEOTIDE SEQUENCE [LARGE SCALE GENOMIC DNA]</scope>
</reference>
<evidence type="ECO:0000256" key="1">
    <source>
        <dbReference type="SAM" id="Coils"/>
    </source>
</evidence>
<dbReference type="Proteomes" id="UP000014729">
    <property type="component" value="Segment"/>
</dbReference>
<organism evidence="5 8">
    <name type="scientific">Cellulophaga phage phiST</name>
    <dbReference type="NCBI Taxonomy" id="756282"/>
    <lineage>
        <taxon>Viruses</taxon>
        <taxon>Duplodnaviria</taxon>
        <taxon>Heunggongvirae</taxon>
        <taxon>Uroviricota</taxon>
        <taxon>Caudoviricetes</taxon>
        <taxon>Cbastvirus</taxon>
        <taxon>Cbastvirus ST</taxon>
    </lineage>
</organism>
<reference evidence="6 7" key="2">
    <citation type="journal article" date="2013" name="Proc. Natl. Acad. Sci. U.S.A.">
        <title>Twelve previously unknown phage genera are ubiquitous in global oceans.</title>
        <authorList>
            <person name="Holmfeldt K."/>
            <person name="Solonenko N."/>
            <person name="Shah M."/>
            <person name="Corrier K."/>
            <person name="Riemann L."/>
            <person name="Verberkmoes N.C."/>
            <person name="Sullivan M.B."/>
        </authorList>
    </citation>
    <scope>NUCLEOTIDE SEQUENCE [LARGE SCALE GENOMIC DNA]</scope>
    <source>
        <strain evidence="6">PhiST</strain>
    </source>
</reference>
<dbReference type="Gene3D" id="3.90.226.10">
    <property type="entry name" value="2-enoyl-CoA Hydratase, Chain A, domain 1"/>
    <property type="match status" value="1"/>
</dbReference>